<dbReference type="SUPFAM" id="SSF56219">
    <property type="entry name" value="DNase I-like"/>
    <property type="match status" value="1"/>
</dbReference>
<proteinExistence type="predicted"/>
<dbReference type="OrthoDB" id="1741802at2759"/>
<name>A0A9Q0JJW7_9ROSI</name>
<dbReference type="InterPro" id="IPR036691">
    <property type="entry name" value="Endo/exonu/phosph_ase_sf"/>
</dbReference>
<gene>
    <name evidence="2" type="ORF">Tsubulata_045261</name>
</gene>
<dbReference type="PANTHER" id="PTHR33710">
    <property type="entry name" value="BNAC02G09200D PROTEIN"/>
    <property type="match status" value="1"/>
</dbReference>
<accession>A0A9Q0JJW7</accession>
<evidence type="ECO:0000313" key="3">
    <source>
        <dbReference type="Proteomes" id="UP001141552"/>
    </source>
</evidence>
<feature type="compositionally biased region" description="Low complexity" evidence="1">
    <location>
        <begin position="99"/>
        <end position="111"/>
    </location>
</feature>
<keyword evidence="3" id="KW-1185">Reference proteome</keyword>
<dbReference type="AlphaFoldDB" id="A0A9Q0JJW7"/>
<evidence type="ECO:0000256" key="1">
    <source>
        <dbReference type="SAM" id="MobiDB-lite"/>
    </source>
</evidence>
<dbReference type="Proteomes" id="UP001141552">
    <property type="component" value="Unassembled WGS sequence"/>
</dbReference>
<reference evidence="2" key="2">
    <citation type="journal article" date="2023" name="Plants (Basel)">
        <title>Annotation of the Turnera subulata (Passifloraceae) Draft Genome Reveals the S-Locus Evolved after the Divergence of Turneroideae from Passifloroideae in a Stepwise Manner.</title>
        <authorList>
            <person name="Henning P.M."/>
            <person name="Roalson E.H."/>
            <person name="Mir W."/>
            <person name="McCubbin A.G."/>
            <person name="Shore J.S."/>
        </authorList>
    </citation>
    <scope>NUCLEOTIDE SEQUENCE</scope>
    <source>
        <strain evidence="2">F60SS</strain>
    </source>
</reference>
<protein>
    <recommendedName>
        <fullName evidence="4">Endonuclease/exonuclease/phosphatase domain-containing protein</fullName>
    </recommendedName>
</protein>
<dbReference type="EMBL" id="JAKUCV010001980">
    <property type="protein sequence ID" value="KAJ4844334.1"/>
    <property type="molecule type" value="Genomic_DNA"/>
</dbReference>
<evidence type="ECO:0008006" key="4">
    <source>
        <dbReference type="Google" id="ProtNLM"/>
    </source>
</evidence>
<sequence>MVGRLQSCGGLGRQSLGVGKVPCVPVDWYHLELLYGLGNMVGKTVKVDEHTLKTERGQFAKVVVSVDLTKPLEGHSLDECVSQPANRATSDPNASVTHAAEPAASTAEPSLAVPPTRKLVVREWMVVPPRALRPPRNRPTVTKPGPNAMNADCDLSAASCINEAEDMETCGEIVAEDVEMKLRDAPTPPEYPQGPVSHFRGGYFARLDRRLCNDAWLRHFPYSSEVHLPQICSDHRPILLRIQGSDVENRRQKEFGFQAAWTLHPEFKSLIKDSWGPVLNFVEAKEGA</sequence>
<feature type="compositionally biased region" description="Polar residues" evidence="1">
    <location>
        <begin position="83"/>
        <end position="96"/>
    </location>
</feature>
<feature type="region of interest" description="Disordered" evidence="1">
    <location>
        <begin position="77"/>
        <end position="111"/>
    </location>
</feature>
<evidence type="ECO:0000313" key="2">
    <source>
        <dbReference type="EMBL" id="KAJ4844334.1"/>
    </source>
</evidence>
<organism evidence="2 3">
    <name type="scientific">Turnera subulata</name>
    <dbReference type="NCBI Taxonomy" id="218843"/>
    <lineage>
        <taxon>Eukaryota</taxon>
        <taxon>Viridiplantae</taxon>
        <taxon>Streptophyta</taxon>
        <taxon>Embryophyta</taxon>
        <taxon>Tracheophyta</taxon>
        <taxon>Spermatophyta</taxon>
        <taxon>Magnoliopsida</taxon>
        <taxon>eudicotyledons</taxon>
        <taxon>Gunneridae</taxon>
        <taxon>Pentapetalae</taxon>
        <taxon>rosids</taxon>
        <taxon>fabids</taxon>
        <taxon>Malpighiales</taxon>
        <taxon>Passifloraceae</taxon>
        <taxon>Turnera</taxon>
    </lineage>
</organism>
<reference evidence="2" key="1">
    <citation type="submission" date="2022-02" db="EMBL/GenBank/DDBJ databases">
        <authorList>
            <person name="Henning P.M."/>
            <person name="McCubbin A.G."/>
            <person name="Shore J.S."/>
        </authorList>
    </citation>
    <scope>NUCLEOTIDE SEQUENCE</scope>
    <source>
        <strain evidence="2">F60SS</strain>
        <tissue evidence="2">Leaves</tissue>
    </source>
</reference>
<dbReference type="PANTHER" id="PTHR33710:SF77">
    <property type="entry name" value="DNASE I-LIKE SUPERFAMILY PROTEIN"/>
    <property type="match status" value="1"/>
</dbReference>
<comment type="caution">
    <text evidence="2">The sequence shown here is derived from an EMBL/GenBank/DDBJ whole genome shotgun (WGS) entry which is preliminary data.</text>
</comment>